<dbReference type="InterPro" id="IPR029058">
    <property type="entry name" value="AB_hydrolase_fold"/>
</dbReference>
<dbReference type="SUPFAM" id="SSF53474">
    <property type="entry name" value="alpha/beta-Hydrolases"/>
    <property type="match status" value="1"/>
</dbReference>
<dbReference type="Gene3D" id="3.40.50.1820">
    <property type="entry name" value="alpha/beta hydrolase"/>
    <property type="match status" value="1"/>
</dbReference>
<dbReference type="Pfam" id="PF00561">
    <property type="entry name" value="Abhydrolase_1"/>
    <property type="match status" value="1"/>
</dbReference>
<keyword evidence="3" id="KW-1185">Reference proteome</keyword>
<evidence type="ECO:0000313" key="3">
    <source>
        <dbReference type="Proteomes" id="UP000613177"/>
    </source>
</evidence>
<reference evidence="2" key="1">
    <citation type="submission" date="2021-01" db="EMBL/GenBank/DDBJ databases">
        <title>Metabolic potential, ecology and presence of endohyphal bacteria is reflected in genomic diversity of Mucoromycotina.</title>
        <authorList>
            <person name="Muszewska A."/>
            <person name="Okrasinska A."/>
            <person name="Steczkiewicz K."/>
            <person name="Drgas O."/>
            <person name="Orlowska M."/>
            <person name="Perlinska-Lenart U."/>
            <person name="Aleksandrzak-Piekarczyk T."/>
            <person name="Szatraj K."/>
            <person name="Zielenkiewicz U."/>
            <person name="Pilsyk S."/>
            <person name="Malc E."/>
            <person name="Mieczkowski P."/>
            <person name="Kruszewska J.S."/>
            <person name="Biernat P."/>
            <person name="Pawlowska J."/>
        </authorList>
    </citation>
    <scope>NUCLEOTIDE SEQUENCE</scope>
    <source>
        <strain evidence="2">WA0000018081</strain>
    </source>
</reference>
<gene>
    <name evidence="2" type="ORF">INT48_000371</name>
</gene>
<dbReference type="Proteomes" id="UP000613177">
    <property type="component" value="Unassembled WGS sequence"/>
</dbReference>
<comment type="caution">
    <text evidence="2">The sequence shown here is derived from an EMBL/GenBank/DDBJ whole genome shotgun (WGS) entry which is preliminary data.</text>
</comment>
<sequence length="311" mass="34790">MKHLSTLREKGHVEVGLQRQSSPIKIYYEMHGNGPENVLLVMGLSSACSAWDLQTKYLAETGKYTVIVFDNRGMGFSDSPIGIYSTSQMAIDALELLDHFGWNNNVHLVGISMGGMISLEMADAEPLRFQSLTLTSTTSKRNIPTWAAISTLSKIALFYRDPKDQLNAAIDLVFPPDWLSQKPVSISEHATNRELATHGLIGHFARSRRQPLHGNIGQAIACLRHNVSDDRLLNIRASGLPIMIVTGTYDNLVRPEYSYHMKKVFAEDARFELFEGSGHAIPEEQPDRYNNLLIDHFTIANNNNKRPTAKL</sequence>
<dbReference type="EMBL" id="JAEPRE010000081">
    <property type="protein sequence ID" value="KAG2233368.1"/>
    <property type="molecule type" value="Genomic_DNA"/>
</dbReference>
<dbReference type="PANTHER" id="PTHR43433">
    <property type="entry name" value="HYDROLASE, ALPHA/BETA FOLD FAMILY PROTEIN"/>
    <property type="match status" value="1"/>
</dbReference>
<evidence type="ECO:0000313" key="2">
    <source>
        <dbReference type="EMBL" id="KAG2233368.1"/>
    </source>
</evidence>
<dbReference type="PRINTS" id="PR00111">
    <property type="entry name" value="ABHYDROLASE"/>
</dbReference>
<dbReference type="InterPro" id="IPR000073">
    <property type="entry name" value="AB_hydrolase_1"/>
</dbReference>
<feature type="domain" description="AB hydrolase-1" evidence="1">
    <location>
        <begin position="43"/>
        <end position="285"/>
    </location>
</feature>
<proteinExistence type="predicted"/>
<dbReference type="PANTHER" id="PTHR43433:SF5">
    <property type="entry name" value="AB HYDROLASE-1 DOMAIN-CONTAINING PROTEIN"/>
    <property type="match status" value="1"/>
</dbReference>
<accession>A0A8H7SSJ6</accession>
<dbReference type="OrthoDB" id="19657at2759"/>
<dbReference type="AlphaFoldDB" id="A0A8H7SSJ6"/>
<evidence type="ECO:0000259" key="1">
    <source>
        <dbReference type="Pfam" id="PF00561"/>
    </source>
</evidence>
<dbReference type="InterPro" id="IPR050471">
    <property type="entry name" value="AB_hydrolase"/>
</dbReference>
<protein>
    <recommendedName>
        <fullName evidence="1">AB hydrolase-1 domain-containing protein</fullName>
    </recommendedName>
</protein>
<name>A0A8H7SSJ6_9FUNG</name>
<organism evidence="2 3">
    <name type="scientific">Thamnidium elegans</name>
    <dbReference type="NCBI Taxonomy" id="101142"/>
    <lineage>
        <taxon>Eukaryota</taxon>
        <taxon>Fungi</taxon>
        <taxon>Fungi incertae sedis</taxon>
        <taxon>Mucoromycota</taxon>
        <taxon>Mucoromycotina</taxon>
        <taxon>Mucoromycetes</taxon>
        <taxon>Mucorales</taxon>
        <taxon>Mucorineae</taxon>
        <taxon>Mucoraceae</taxon>
        <taxon>Thamnidium</taxon>
    </lineage>
</organism>